<name>A0AAV2PQK2_MEGNR</name>
<dbReference type="SUPFAM" id="SSF55718">
    <property type="entry name" value="SCP-like"/>
    <property type="match status" value="1"/>
</dbReference>
<keyword evidence="3" id="KW-0472">Membrane</keyword>
<feature type="region of interest" description="Disordered" evidence="2">
    <location>
        <begin position="1"/>
        <end position="27"/>
    </location>
</feature>
<dbReference type="InterPro" id="IPR036013">
    <property type="entry name" value="Band_7/SPFH_dom_sf"/>
</dbReference>
<gene>
    <name evidence="5" type="ORF">MNOR_LOCUS3167</name>
</gene>
<evidence type="ECO:0000313" key="6">
    <source>
        <dbReference type="Proteomes" id="UP001497623"/>
    </source>
</evidence>
<dbReference type="InterPro" id="IPR001107">
    <property type="entry name" value="Band_7"/>
</dbReference>
<reference evidence="5 6" key="1">
    <citation type="submission" date="2024-05" db="EMBL/GenBank/DDBJ databases">
        <authorList>
            <person name="Wallberg A."/>
        </authorList>
    </citation>
    <scope>NUCLEOTIDE SEQUENCE [LARGE SCALE GENOMIC DNA]</scope>
</reference>
<keyword evidence="6" id="KW-1185">Reference proteome</keyword>
<sequence>MVSFAKYSLVPTEEPKEKSGPTKPQGAFDYTSAFSYKSAFDYGSNNASQYKSAFDYGRGPSVSLSLSDKKAKEKEDRDYNCSVMGCISKIVTGLSYFLICITFPITIWFCFKKLDQYERLIIFRLGRDSSPSIIWSRTPLKKYEIPELKIKHFITLLKKLIASDNGIVEMGCEVKYRVTDPQRLTMSVTDLMSGLRSYGKTVLLNVLMKHSIKEMERDRTSISAEIQKDINIRVQDWGIEIGGVELSTVNILKEAEPHNPLKPLMSAFGGGKGDPGAAAMNMFGGMMQAMNGNPAPVVVPSSKPDDTTINMPSLMDFSFVDPPPSKKKNEAIDLVGLYDDTNLQGPQLDNQVSGSSAPKTKLGQYLQHLVSGAGGAELSNGVFRLQVEGPEGGIFIIFIGNGVRQVVEGDLSKVTPDVAVTVTTNDLMNILTGSVSPLQTYLSGNLQVQGNIQMLMGLEALRNSSTAKDKDGSFVA</sequence>
<protein>
    <recommendedName>
        <fullName evidence="4">Band 7 domain-containing protein</fullName>
    </recommendedName>
</protein>
<feature type="domain" description="Band 7" evidence="4">
    <location>
        <begin position="109"/>
        <end position="259"/>
    </location>
</feature>
<dbReference type="SMART" id="SM00244">
    <property type="entry name" value="PHB"/>
    <property type="match status" value="1"/>
</dbReference>
<evidence type="ECO:0000256" key="1">
    <source>
        <dbReference type="ARBA" id="ARBA00008164"/>
    </source>
</evidence>
<proteinExistence type="inferred from homology"/>
<evidence type="ECO:0000256" key="3">
    <source>
        <dbReference type="SAM" id="Phobius"/>
    </source>
</evidence>
<evidence type="ECO:0000256" key="2">
    <source>
        <dbReference type="SAM" id="MobiDB-lite"/>
    </source>
</evidence>
<evidence type="ECO:0000259" key="4">
    <source>
        <dbReference type="SMART" id="SM00244"/>
    </source>
</evidence>
<comment type="caution">
    <text evidence="5">The sequence shown here is derived from an EMBL/GenBank/DDBJ whole genome shotgun (WGS) entry which is preliminary data.</text>
</comment>
<feature type="non-terminal residue" evidence="5">
    <location>
        <position position="476"/>
    </location>
</feature>
<dbReference type="Pfam" id="PF02036">
    <property type="entry name" value="SCP2"/>
    <property type="match status" value="1"/>
</dbReference>
<comment type="similarity">
    <text evidence="1">Belongs to the band 7/mec-2 family.</text>
</comment>
<dbReference type="PANTHER" id="PTHR10264">
    <property type="entry name" value="BAND 7 PROTEIN-RELATED"/>
    <property type="match status" value="1"/>
</dbReference>
<keyword evidence="3" id="KW-0812">Transmembrane</keyword>
<dbReference type="GO" id="GO:0005886">
    <property type="term" value="C:plasma membrane"/>
    <property type="evidence" value="ECO:0007669"/>
    <property type="project" value="InterPro"/>
</dbReference>
<dbReference type="Gene3D" id="3.30.479.30">
    <property type="entry name" value="Band 7 domain"/>
    <property type="match status" value="1"/>
</dbReference>
<dbReference type="PANTHER" id="PTHR10264:SF130">
    <property type="entry name" value="STOMATIN-LIKE PROTEIN 1"/>
    <property type="match status" value="1"/>
</dbReference>
<dbReference type="SUPFAM" id="SSF117892">
    <property type="entry name" value="Band 7/SPFH domain"/>
    <property type="match status" value="1"/>
</dbReference>
<dbReference type="EMBL" id="CAXKWB010001051">
    <property type="protein sequence ID" value="CAL4063201.1"/>
    <property type="molecule type" value="Genomic_DNA"/>
</dbReference>
<organism evidence="5 6">
    <name type="scientific">Meganyctiphanes norvegica</name>
    <name type="common">Northern krill</name>
    <name type="synonym">Thysanopoda norvegica</name>
    <dbReference type="NCBI Taxonomy" id="48144"/>
    <lineage>
        <taxon>Eukaryota</taxon>
        <taxon>Metazoa</taxon>
        <taxon>Ecdysozoa</taxon>
        <taxon>Arthropoda</taxon>
        <taxon>Crustacea</taxon>
        <taxon>Multicrustacea</taxon>
        <taxon>Malacostraca</taxon>
        <taxon>Eumalacostraca</taxon>
        <taxon>Eucarida</taxon>
        <taxon>Euphausiacea</taxon>
        <taxon>Euphausiidae</taxon>
        <taxon>Meganyctiphanes</taxon>
    </lineage>
</organism>
<feature type="transmembrane region" description="Helical" evidence="3">
    <location>
        <begin position="90"/>
        <end position="111"/>
    </location>
</feature>
<dbReference type="PRINTS" id="PR00721">
    <property type="entry name" value="STOMATIN"/>
</dbReference>
<dbReference type="InterPro" id="IPR036527">
    <property type="entry name" value="SCP2_sterol-bd_dom_sf"/>
</dbReference>
<keyword evidence="3" id="KW-1133">Transmembrane helix</keyword>
<dbReference type="Proteomes" id="UP001497623">
    <property type="component" value="Unassembled WGS sequence"/>
</dbReference>
<dbReference type="InterPro" id="IPR003033">
    <property type="entry name" value="SCP2_sterol-bd_dom"/>
</dbReference>
<dbReference type="InterPro" id="IPR001972">
    <property type="entry name" value="Stomatin_HflK_fam"/>
</dbReference>
<dbReference type="AlphaFoldDB" id="A0AAV2PQK2"/>
<evidence type="ECO:0000313" key="5">
    <source>
        <dbReference type="EMBL" id="CAL4063201.1"/>
    </source>
</evidence>
<dbReference type="Pfam" id="PF01145">
    <property type="entry name" value="Band_7"/>
    <property type="match status" value="1"/>
</dbReference>
<dbReference type="Gene3D" id="3.30.1050.10">
    <property type="entry name" value="SCP2 sterol-binding domain"/>
    <property type="match status" value="1"/>
</dbReference>
<dbReference type="InterPro" id="IPR043202">
    <property type="entry name" value="Band-7_stomatin-like"/>
</dbReference>
<accession>A0AAV2PQK2</accession>